<comment type="caution">
    <text evidence="7">The sequence shown here is derived from an EMBL/GenBank/DDBJ whole genome shotgun (WGS) entry which is preliminary data.</text>
</comment>
<evidence type="ECO:0000256" key="3">
    <source>
        <dbReference type="ARBA" id="ARBA00023125"/>
    </source>
</evidence>
<accession>A0A8J3K826</accession>
<dbReference type="SMART" id="SM00028">
    <property type="entry name" value="TPR"/>
    <property type="match status" value="4"/>
</dbReference>
<keyword evidence="3 5" id="KW-0238">DNA-binding</keyword>
<dbReference type="RefSeq" id="WP_191839649.1">
    <property type="nucleotide sequence ID" value="NZ_BAAALB010000009.1"/>
</dbReference>
<dbReference type="GO" id="GO:0003677">
    <property type="term" value="F:DNA binding"/>
    <property type="evidence" value="ECO:0007669"/>
    <property type="project" value="UniProtKB-UniRule"/>
</dbReference>
<dbReference type="AlphaFoldDB" id="A0A8J3K826"/>
<dbReference type="SUPFAM" id="SSF48452">
    <property type="entry name" value="TPR-like"/>
    <property type="match status" value="3"/>
</dbReference>
<dbReference type="SUPFAM" id="SSF52540">
    <property type="entry name" value="P-loop containing nucleoside triphosphate hydrolases"/>
    <property type="match status" value="1"/>
</dbReference>
<sequence>MSIIFRLLGPLAIGRGDDTIGLTVPKIRCMFAALLLDADQVVSLDRLADELWGDDPPRSAVANLRSYASALRRTLAAAGLDPARLVTTPGGYRLHVLPGECDVEVWESRAAEGATALADGRLHDAVRHLDGGLAIWRGPALADVPVGPGLAARATALDERRAARTEDLFEARLRCGEGTGLVTQLRTHIAAHPTRERAYGLLMRELYAAGDAAGALEVYRQARRCLAEKLGLEPGTELQELQAAVLRRDPALTRPATLLEVAPRQLPADVTILVGRDTELGRLAGSVAPVRVIHGPGGVGKSALAIRLAHTLASRYPDGQLYLDLQGSSPRLTPLSPGEVLGRFLRALGVPDDRVPTDTAEAAAMYRSLLAERRMLILLDNAVDAAQVRPLLPGTSTHLVLVTARRALSSLDGGELLALDVLDEEHALRMLEREADAAAARLLVELCGRLPLALRIAGARLSARPDWSAQDLVDRLVDERHRLDELHTDDMAVRSCFQASYGALDETAARAFRLAGLARVPHISVSGMAALLGDTRAVAASALDRLVEARLMEVAGDRFRLHDLLRLYAAECALTQQDALERAQSLHRLMVYYLGTARRAVLPVAGIARPVDPALCGPEGTDLVALDSTQQAAAWLDAELPCAVAIAEQAGEATEADRRYPAQLLRATSNYALRRDAAQVARLSETALRTCAPGDAVSAAIARNLLGQAYFYQQRYDESRDCLVEALRLWQDIGDLDGVAMVTNSLGILNCRAGAFDESLRWYQTSFDTLGTIGNLQLQAIVLLNMGEAYHADGRIPEAVASIRRGLDGVRADGPRTSQMMALGALGVLHFQLGVTRSALRYLRRSLAMAELLRDPSHRVDMLLCQSEAFMRTGRLDLARADADRALNLSIEMGDRTRQGTSSRQVGKVLTALGEHGAAAAWLADAERLYRLHGQSHERWIEAFLGENVVVPADAANDPRPSRTAPS</sequence>
<dbReference type="PROSITE" id="PS51755">
    <property type="entry name" value="OMPR_PHOB"/>
    <property type="match status" value="1"/>
</dbReference>
<dbReference type="GO" id="GO:0000160">
    <property type="term" value="P:phosphorelay signal transduction system"/>
    <property type="evidence" value="ECO:0007669"/>
    <property type="project" value="InterPro"/>
</dbReference>
<dbReference type="Gene3D" id="3.40.50.300">
    <property type="entry name" value="P-loop containing nucleotide triphosphate hydrolases"/>
    <property type="match status" value="1"/>
</dbReference>
<comment type="similarity">
    <text evidence="1">Belongs to the AfsR/DnrI/RedD regulatory family.</text>
</comment>
<dbReference type="Gene3D" id="1.25.40.10">
    <property type="entry name" value="Tetratricopeptide repeat domain"/>
    <property type="match status" value="2"/>
</dbReference>
<dbReference type="PANTHER" id="PTHR35807">
    <property type="entry name" value="TRANSCRIPTIONAL REGULATOR REDD-RELATED"/>
    <property type="match status" value="1"/>
</dbReference>
<keyword evidence="2" id="KW-0805">Transcription regulation</keyword>
<evidence type="ECO:0000259" key="6">
    <source>
        <dbReference type="PROSITE" id="PS51755"/>
    </source>
</evidence>
<dbReference type="Proteomes" id="UP000619293">
    <property type="component" value="Unassembled WGS sequence"/>
</dbReference>
<dbReference type="InterPro" id="IPR011990">
    <property type="entry name" value="TPR-like_helical_dom_sf"/>
</dbReference>
<dbReference type="GO" id="GO:0006355">
    <property type="term" value="P:regulation of DNA-templated transcription"/>
    <property type="evidence" value="ECO:0007669"/>
    <property type="project" value="InterPro"/>
</dbReference>
<evidence type="ECO:0000256" key="2">
    <source>
        <dbReference type="ARBA" id="ARBA00023015"/>
    </source>
</evidence>
<protein>
    <submittedName>
        <fullName evidence="7">Regulatory protein AfsR</fullName>
    </submittedName>
</protein>
<dbReference type="Gene3D" id="1.10.10.10">
    <property type="entry name" value="Winged helix-like DNA-binding domain superfamily/Winged helix DNA-binding domain"/>
    <property type="match status" value="1"/>
</dbReference>
<dbReference type="PANTHER" id="PTHR35807:SF1">
    <property type="entry name" value="TRANSCRIPTIONAL REGULATOR REDD"/>
    <property type="match status" value="1"/>
</dbReference>
<dbReference type="Pfam" id="PF13424">
    <property type="entry name" value="TPR_12"/>
    <property type="match status" value="2"/>
</dbReference>
<dbReference type="InterPro" id="IPR016032">
    <property type="entry name" value="Sig_transdc_resp-reg_C-effctor"/>
</dbReference>
<dbReference type="InterPro" id="IPR019734">
    <property type="entry name" value="TPR_rpt"/>
</dbReference>
<dbReference type="SMART" id="SM00862">
    <property type="entry name" value="Trans_reg_C"/>
    <property type="match status" value="1"/>
</dbReference>
<dbReference type="Pfam" id="PF03704">
    <property type="entry name" value="BTAD"/>
    <property type="match status" value="1"/>
</dbReference>
<feature type="DNA-binding region" description="OmpR/PhoB-type" evidence="5">
    <location>
        <begin position="1"/>
        <end position="96"/>
    </location>
</feature>
<dbReference type="InterPro" id="IPR036388">
    <property type="entry name" value="WH-like_DNA-bd_sf"/>
</dbReference>
<evidence type="ECO:0000256" key="4">
    <source>
        <dbReference type="ARBA" id="ARBA00023163"/>
    </source>
</evidence>
<dbReference type="PRINTS" id="PR00364">
    <property type="entry name" value="DISEASERSIST"/>
</dbReference>
<dbReference type="InterPro" id="IPR002182">
    <property type="entry name" value="NB-ARC"/>
</dbReference>
<dbReference type="SMART" id="SM01043">
    <property type="entry name" value="BTAD"/>
    <property type="match status" value="1"/>
</dbReference>
<organism evidence="7 8">
    <name type="scientific">Catellatospora chokoriensis</name>
    <dbReference type="NCBI Taxonomy" id="310353"/>
    <lineage>
        <taxon>Bacteria</taxon>
        <taxon>Bacillati</taxon>
        <taxon>Actinomycetota</taxon>
        <taxon>Actinomycetes</taxon>
        <taxon>Micromonosporales</taxon>
        <taxon>Micromonosporaceae</taxon>
        <taxon>Catellatospora</taxon>
    </lineage>
</organism>
<evidence type="ECO:0000313" key="7">
    <source>
        <dbReference type="EMBL" id="GIF90189.1"/>
    </source>
</evidence>
<dbReference type="InterPro" id="IPR051677">
    <property type="entry name" value="AfsR-DnrI-RedD_regulator"/>
</dbReference>
<dbReference type="CDD" id="cd15831">
    <property type="entry name" value="BTAD"/>
    <property type="match status" value="1"/>
</dbReference>
<gene>
    <name evidence="7" type="primary">afsR</name>
    <name evidence="7" type="ORF">Cch02nite_36330</name>
</gene>
<evidence type="ECO:0000313" key="8">
    <source>
        <dbReference type="Proteomes" id="UP000619293"/>
    </source>
</evidence>
<dbReference type="Pfam" id="PF00931">
    <property type="entry name" value="NB-ARC"/>
    <property type="match status" value="1"/>
</dbReference>
<dbReference type="InterPro" id="IPR005158">
    <property type="entry name" value="BTAD"/>
</dbReference>
<dbReference type="InterPro" id="IPR027417">
    <property type="entry name" value="P-loop_NTPase"/>
</dbReference>
<keyword evidence="4" id="KW-0804">Transcription</keyword>
<evidence type="ECO:0000256" key="1">
    <source>
        <dbReference type="ARBA" id="ARBA00005820"/>
    </source>
</evidence>
<keyword evidence="8" id="KW-1185">Reference proteome</keyword>
<dbReference type="Pfam" id="PF00486">
    <property type="entry name" value="Trans_reg_C"/>
    <property type="match status" value="1"/>
</dbReference>
<dbReference type="InterPro" id="IPR001867">
    <property type="entry name" value="OmpR/PhoB-type_DNA-bd"/>
</dbReference>
<dbReference type="EMBL" id="BONG01000021">
    <property type="protein sequence ID" value="GIF90189.1"/>
    <property type="molecule type" value="Genomic_DNA"/>
</dbReference>
<proteinExistence type="inferred from homology"/>
<name>A0A8J3K826_9ACTN</name>
<dbReference type="SUPFAM" id="SSF46894">
    <property type="entry name" value="C-terminal effector domain of the bipartite response regulators"/>
    <property type="match status" value="1"/>
</dbReference>
<feature type="domain" description="OmpR/PhoB-type" evidence="6">
    <location>
        <begin position="1"/>
        <end position="96"/>
    </location>
</feature>
<dbReference type="GO" id="GO:0043531">
    <property type="term" value="F:ADP binding"/>
    <property type="evidence" value="ECO:0007669"/>
    <property type="project" value="InterPro"/>
</dbReference>
<evidence type="ECO:0000256" key="5">
    <source>
        <dbReference type="PROSITE-ProRule" id="PRU01091"/>
    </source>
</evidence>
<reference evidence="7 8" key="1">
    <citation type="submission" date="2021-01" db="EMBL/GenBank/DDBJ databases">
        <title>Whole genome shotgun sequence of Catellatospora chokoriensis NBRC 107358.</title>
        <authorList>
            <person name="Komaki H."/>
            <person name="Tamura T."/>
        </authorList>
    </citation>
    <scope>NUCLEOTIDE SEQUENCE [LARGE SCALE GENOMIC DNA]</scope>
    <source>
        <strain evidence="7 8">NBRC 107358</strain>
    </source>
</reference>